<dbReference type="VEuPathDB" id="TrichDB:TRFO_16471"/>
<dbReference type="OrthoDB" id="49058at2759"/>
<dbReference type="Pfam" id="PF16531">
    <property type="entry name" value="SAS-6_N"/>
    <property type="match status" value="1"/>
</dbReference>
<proteinExistence type="predicted"/>
<gene>
    <name evidence="2" type="ORF">TRFO_16471</name>
</gene>
<evidence type="ECO:0000259" key="1">
    <source>
        <dbReference type="Pfam" id="PF16531"/>
    </source>
</evidence>
<evidence type="ECO:0000313" key="2">
    <source>
        <dbReference type="EMBL" id="OHT13379.1"/>
    </source>
</evidence>
<dbReference type="InterPro" id="IPR038558">
    <property type="entry name" value="SAS-6_N_sf"/>
</dbReference>
<evidence type="ECO:0000313" key="3">
    <source>
        <dbReference type="Proteomes" id="UP000179807"/>
    </source>
</evidence>
<feature type="domain" description="Spindle assembly abnormal protein 6 N-terminal" evidence="1">
    <location>
        <begin position="22"/>
        <end position="153"/>
    </location>
</feature>
<dbReference type="EMBL" id="MLAK01000533">
    <property type="protein sequence ID" value="OHT13379.1"/>
    <property type="molecule type" value="Genomic_DNA"/>
</dbReference>
<dbReference type="InterPro" id="IPR032396">
    <property type="entry name" value="SAS-6_N"/>
</dbReference>
<organism evidence="2 3">
    <name type="scientific">Tritrichomonas foetus</name>
    <dbReference type="NCBI Taxonomy" id="1144522"/>
    <lineage>
        <taxon>Eukaryota</taxon>
        <taxon>Metamonada</taxon>
        <taxon>Parabasalia</taxon>
        <taxon>Tritrichomonadida</taxon>
        <taxon>Tritrichomonadidae</taxon>
        <taxon>Tritrichomonas</taxon>
    </lineage>
</organism>
<reference evidence="2" key="1">
    <citation type="submission" date="2016-10" db="EMBL/GenBank/DDBJ databases">
        <authorList>
            <person name="Benchimol M."/>
            <person name="Almeida L.G."/>
            <person name="Vasconcelos A.T."/>
            <person name="Perreira-Neves A."/>
            <person name="Rosa I.A."/>
            <person name="Tasca T."/>
            <person name="Bogo M.R."/>
            <person name="de Souza W."/>
        </authorList>
    </citation>
    <scope>NUCLEOTIDE SEQUENCE [LARGE SCALE GENOMIC DNA]</scope>
    <source>
        <strain evidence="2">K</strain>
    </source>
</reference>
<dbReference type="Gene3D" id="2.170.210.20">
    <property type="entry name" value="Spindle assembly abnormal protein 6, N-terminal domain"/>
    <property type="match status" value="1"/>
</dbReference>
<dbReference type="RefSeq" id="XP_068366515.1">
    <property type="nucleotide sequence ID" value="XM_068498993.1"/>
</dbReference>
<dbReference type="PANTHER" id="PTHR34230:SF2">
    <property type="entry name" value="SPINDLE ASSEMBLY ABNORMAL PROTEIN 6 N-TERMINAL DOMAIN-CONTAINING PROTEIN"/>
    <property type="match status" value="1"/>
</dbReference>
<name>A0A1J4KQ61_9EUKA</name>
<accession>A0A1J4KQ61</accession>
<dbReference type="AlphaFoldDB" id="A0A1J4KQ61"/>
<comment type="caution">
    <text evidence="2">The sequence shown here is derived from an EMBL/GenBank/DDBJ whole genome shotgun (WGS) entry which is preliminary data.</text>
</comment>
<dbReference type="PANTHER" id="PTHR34230">
    <property type="entry name" value="ASSEMBLY ABNORMAL PROTEIN 6, PUTATIVE-RELATED"/>
    <property type="match status" value="1"/>
</dbReference>
<dbReference type="GeneID" id="94833697"/>
<protein>
    <recommendedName>
        <fullName evidence="1">Spindle assembly abnormal protein 6 N-terminal domain-containing protein</fullName>
    </recommendedName>
</protein>
<keyword evidence="3" id="KW-1185">Reference proteome</keyword>
<dbReference type="Proteomes" id="UP000179807">
    <property type="component" value="Unassembled WGS sequence"/>
</dbReference>
<sequence length="205" mass="23623">MSEFTATNEDFNDPSLQGGGEIIFNNEVPVAIKSENDEEEDNATILVRIKIIVVNGGDDVPQHVRLEMLCDSDLFFLYEAEYAQEDFEILKKTEGLTIKFEEFPQLLVEIIEQYITEPDSYSLLFEQQSEEQSTLRFQQQLKFKLIDILALDLKPASEEFVKDSIQYRYNAAKAEIKAAHTELNDLYALLKIKNPTVLKKMTTRK</sequence>